<feature type="transmembrane region" description="Helical" evidence="7">
    <location>
        <begin position="103"/>
        <end position="123"/>
    </location>
</feature>
<evidence type="ECO:0000256" key="3">
    <source>
        <dbReference type="ARBA" id="ARBA00022475"/>
    </source>
</evidence>
<evidence type="ECO:0000259" key="8">
    <source>
        <dbReference type="PROSITE" id="PS50928"/>
    </source>
</evidence>
<evidence type="ECO:0000256" key="6">
    <source>
        <dbReference type="ARBA" id="ARBA00023136"/>
    </source>
</evidence>
<dbReference type="CDD" id="cd06261">
    <property type="entry name" value="TM_PBP2"/>
    <property type="match status" value="1"/>
</dbReference>
<feature type="transmembrane region" description="Helical" evidence="7">
    <location>
        <begin position="71"/>
        <end position="91"/>
    </location>
</feature>
<feature type="transmembrane region" description="Helical" evidence="7">
    <location>
        <begin position="253"/>
        <end position="277"/>
    </location>
</feature>
<dbReference type="EMBL" id="BMHQ01000009">
    <property type="protein sequence ID" value="GGE23280.1"/>
    <property type="molecule type" value="Genomic_DNA"/>
</dbReference>
<comment type="similarity">
    <text evidence="7">Belongs to the binding-protein-dependent transport system permease family.</text>
</comment>
<name>A0A8J2VJG7_9BACL</name>
<reference evidence="9" key="1">
    <citation type="journal article" date="2014" name="Int. J. Syst. Evol. Microbiol.">
        <title>Complete genome sequence of Corynebacterium casei LMG S-19264T (=DSM 44701T), isolated from a smear-ripened cheese.</title>
        <authorList>
            <consortium name="US DOE Joint Genome Institute (JGI-PGF)"/>
            <person name="Walter F."/>
            <person name="Albersmeier A."/>
            <person name="Kalinowski J."/>
            <person name="Ruckert C."/>
        </authorList>
    </citation>
    <scope>NUCLEOTIDE SEQUENCE</scope>
    <source>
        <strain evidence="9">CGMCC 1.15179</strain>
    </source>
</reference>
<dbReference type="PANTHER" id="PTHR30193:SF37">
    <property type="entry name" value="INNER MEMBRANE ABC TRANSPORTER PERMEASE PROTEIN YCJO"/>
    <property type="match status" value="1"/>
</dbReference>
<comment type="caution">
    <text evidence="9">The sequence shown here is derived from an EMBL/GenBank/DDBJ whole genome shotgun (WGS) entry which is preliminary data.</text>
</comment>
<dbReference type="InterPro" id="IPR051393">
    <property type="entry name" value="ABC_transporter_permease"/>
</dbReference>
<feature type="transmembrane region" description="Helical" evidence="7">
    <location>
        <begin position="151"/>
        <end position="174"/>
    </location>
</feature>
<comment type="subcellular location">
    <subcellularLocation>
        <location evidence="1 7">Cell membrane</location>
        <topology evidence="1 7">Multi-pass membrane protein</topology>
    </subcellularLocation>
</comment>
<proteinExistence type="inferred from homology"/>
<accession>A0A8J2VJG7</accession>
<dbReference type="PANTHER" id="PTHR30193">
    <property type="entry name" value="ABC TRANSPORTER PERMEASE PROTEIN"/>
    <property type="match status" value="1"/>
</dbReference>
<dbReference type="SUPFAM" id="SSF161098">
    <property type="entry name" value="MetI-like"/>
    <property type="match status" value="1"/>
</dbReference>
<dbReference type="InterPro" id="IPR000515">
    <property type="entry name" value="MetI-like"/>
</dbReference>
<dbReference type="RefSeq" id="WP_188648388.1">
    <property type="nucleotide sequence ID" value="NZ_BMHQ01000009.1"/>
</dbReference>
<dbReference type="AlphaFoldDB" id="A0A8J2VJG7"/>
<keyword evidence="2 7" id="KW-0813">Transport</keyword>
<dbReference type="InterPro" id="IPR035906">
    <property type="entry name" value="MetI-like_sf"/>
</dbReference>
<organism evidence="9 10">
    <name type="scientific">Marinithermofilum abyssi</name>
    <dbReference type="NCBI Taxonomy" id="1571185"/>
    <lineage>
        <taxon>Bacteria</taxon>
        <taxon>Bacillati</taxon>
        <taxon>Bacillota</taxon>
        <taxon>Bacilli</taxon>
        <taxon>Bacillales</taxon>
        <taxon>Thermoactinomycetaceae</taxon>
        <taxon>Marinithermofilum</taxon>
    </lineage>
</organism>
<feature type="domain" description="ABC transmembrane type-1" evidence="8">
    <location>
        <begin position="67"/>
        <end position="278"/>
    </location>
</feature>
<keyword evidence="6 7" id="KW-0472">Membrane</keyword>
<feature type="transmembrane region" description="Helical" evidence="7">
    <location>
        <begin position="205"/>
        <end position="225"/>
    </location>
</feature>
<reference evidence="9" key="2">
    <citation type="submission" date="2020-09" db="EMBL/GenBank/DDBJ databases">
        <authorList>
            <person name="Sun Q."/>
            <person name="Zhou Y."/>
        </authorList>
    </citation>
    <scope>NUCLEOTIDE SEQUENCE</scope>
    <source>
        <strain evidence="9">CGMCC 1.15179</strain>
    </source>
</reference>
<keyword evidence="4 7" id="KW-0812">Transmembrane</keyword>
<protein>
    <submittedName>
        <fullName evidence="9">Sugar ABC transporter permease</fullName>
    </submittedName>
</protein>
<evidence type="ECO:0000256" key="2">
    <source>
        <dbReference type="ARBA" id="ARBA00022448"/>
    </source>
</evidence>
<dbReference type="Pfam" id="PF00528">
    <property type="entry name" value="BPD_transp_1"/>
    <property type="match status" value="1"/>
</dbReference>
<keyword evidence="3" id="KW-1003">Cell membrane</keyword>
<dbReference type="PROSITE" id="PS50928">
    <property type="entry name" value="ABC_TM1"/>
    <property type="match status" value="1"/>
</dbReference>
<evidence type="ECO:0000313" key="9">
    <source>
        <dbReference type="EMBL" id="GGE23280.1"/>
    </source>
</evidence>
<evidence type="ECO:0000313" key="10">
    <source>
        <dbReference type="Proteomes" id="UP000625210"/>
    </source>
</evidence>
<dbReference type="GO" id="GO:0055085">
    <property type="term" value="P:transmembrane transport"/>
    <property type="evidence" value="ECO:0007669"/>
    <property type="project" value="InterPro"/>
</dbReference>
<evidence type="ECO:0000256" key="5">
    <source>
        <dbReference type="ARBA" id="ARBA00022989"/>
    </source>
</evidence>
<dbReference type="GO" id="GO:0005886">
    <property type="term" value="C:plasma membrane"/>
    <property type="evidence" value="ECO:0007669"/>
    <property type="project" value="UniProtKB-SubCell"/>
</dbReference>
<sequence>MVQKQRMFWGYLFIAPQLIGLCVFALLPLLGVVGLSMTEWDGFGKVKFVGWNNFIQQIDNDAFWMALWNTVYYTLMVIPASITLSLLLALALNKVRGKAIYRLFYFMPVVTSSVSIGVIWIWILNGDFGILNQILKQIGIEGPDWLTDTDWVMPSIAMLSVWWGLGYNMVIFLAGLQGISRSYYEAADIDGANALQKFWHITLPLLSPTTFFITIMAVITSFQVFDQAYVMTQGGPAKASYTMVYHIYDQAFVHYQMGASSAAALILFLIILVFTLIQFRMSKRWVHYEG</sequence>
<feature type="transmembrane region" description="Helical" evidence="7">
    <location>
        <begin position="12"/>
        <end position="35"/>
    </location>
</feature>
<dbReference type="Proteomes" id="UP000625210">
    <property type="component" value="Unassembled WGS sequence"/>
</dbReference>
<keyword evidence="10" id="KW-1185">Reference proteome</keyword>
<gene>
    <name evidence="9" type="ORF">GCM10011571_26730</name>
</gene>
<evidence type="ECO:0000256" key="1">
    <source>
        <dbReference type="ARBA" id="ARBA00004651"/>
    </source>
</evidence>
<keyword evidence="5 7" id="KW-1133">Transmembrane helix</keyword>
<evidence type="ECO:0000256" key="4">
    <source>
        <dbReference type="ARBA" id="ARBA00022692"/>
    </source>
</evidence>
<dbReference type="Gene3D" id="1.10.3720.10">
    <property type="entry name" value="MetI-like"/>
    <property type="match status" value="1"/>
</dbReference>
<evidence type="ECO:0000256" key="7">
    <source>
        <dbReference type="RuleBase" id="RU363032"/>
    </source>
</evidence>